<reference evidence="6" key="1">
    <citation type="submission" date="2020-05" db="UniProtKB">
        <authorList>
            <consortium name="EnsemblMetazoa"/>
        </authorList>
    </citation>
    <scope>IDENTIFICATION</scope>
    <source>
        <strain evidence="6">Aabys</strain>
    </source>
</reference>
<dbReference type="SUPFAM" id="SSF82185">
    <property type="entry name" value="Histone H3 K4-specific methyltransferase SET7/9 N-terminal domain"/>
    <property type="match status" value="1"/>
</dbReference>
<dbReference type="eggNOG" id="KOG0231">
    <property type="taxonomic scope" value="Eukaryota"/>
</dbReference>
<dbReference type="Proteomes" id="UP001652621">
    <property type="component" value="Unplaced"/>
</dbReference>
<dbReference type="EnsemblMetazoa" id="MDOA000427-RA">
    <property type="protein sequence ID" value="MDOA000427-PA"/>
    <property type="gene ID" value="MDOA000427"/>
</dbReference>
<dbReference type="RefSeq" id="XP_058986929.1">
    <property type="nucleotide sequence ID" value="XM_059130946.1"/>
</dbReference>
<evidence type="ECO:0000313" key="6">
    <source>
        <dbReference type="EnsemblMetazoa" id="MDOA000427-PA"/>
    </source>
</evidence>
<evidence type="ECO:0000313" key="9">
    <source>
        <dbReference type="RefSeq" id="XP_058986929.1"/>
    </source>
</evidence>
<dbReference type="RefSeq" id="XP_058986930.1">
    <property type="nucleotide sequence ID" value="XM_059130947.1"/>
</dbReference>
<dbReference type="GeneID" id="101893038"/>
<dbReference type="InterPro" id="IPR003409">
    <property type="entry name" value="MORN"/>
</dbReference>
<sequence length="284" mass="33714">MDRECFKNRTQAHSTGWRSTFYYPGGGNYRGYWLKSQHHRFGVKETKQQLIYDGQWHEGKRHGWGMMRRRLNDGTMERIYAGQWQMDKKCGEGKQFYDDGSIYYGWWRANRRHGLGIQWYGTGDIYLGEWQMDVAHGLGVMLYANGNRYEGYFARGFKNGEGTFYHMHRGQIQKGIWQDDVCKTSMVQDEFRQQAQNPTQYPIPSLRLACPKEFIQKLFEEYNDKIKNNPKSAEELNCLKFVEKFRTLIKLEPKAISKSKFILDDLYVPCSCKLQEELIRLREL</sequence>
<keyword evidence="7" id="KW-1185">Reference proteome</keyword>
<evidence type="ECO:0000256" key="1">
    <source>
        <dbReference type="ARBA" id="ARBA00004218"/>
    </source>
</evidence>
<dbReference type="AlphaFoldDB" id="A0A1I8M1Z3"/>
<name>A0A1I8M1Z3_MUSDO</name>
<protein>
    <recommendedName>
        <fullName evidence="4">MORN repeat-containing protein 3</fullName>
    </recommendedName>
</protein>
<evidence type="ECO:0000256" key="5">
    <source>
        <dbReference type="ARBA" id="ARBA00045851"/>
    </source>
</evidence>
<gene>
    <name evidence="6" type="primary">101893038</name>
    <name evidence="8 9 10" type="synonym">LOC101893038</name>
</gene>
<dbReference type="VEuPathDB" id="VectorBase:MDOA000427"/>
<evidence type="ECO:0000256" key="2">
    <source>
        <dbReference type="ARBA" id="ARBA00022737"/>
    </source>
</evidence>
<accession>A0A1I8M1Z3</accession>
<evidence type="ECO:0000256" key="4">
    <source>
        <dbReference type="ARBA" id="ARBA00039854"/>
    </source>
</evidence>
<dbReference type="STRING" id="7370.A0A1I8M1Z3"/>
<organism evidence="6">
    <name type="scientific">Musca domestica</name>
    <name type="common">House fly</name>
    <dbReference type="NCBI Taxonomy" id="7370"/>
    <lineage>
        <taxon>Eukaryota</taxon>
        <taxon>Metazoa</taxon>
        <taxon>Ecdysozoa</taxon>
        <taxon>Arthropoda</taxon>
        <taxon>Hexapoda</taxon>
        <taxon>Insecta</taxon>
        <taxon>Pterygota</taxon>
        <taxon>Neoptera</taxon>
        <taxon>Endopterygota</taxon>
        <taxon>Diptera</taxon>
        <taxon>Brachycera</taxon>
        <taxon>Muscomorpha</taxon>
        <taxon>Muscoidea</taxon>
        <taxon>Muscidae</taxon>
        <taxon>Musca</taxon>
    </lineage>
</organism>
<comment type="function">
    <text evidence="5">Assembles a suppression complex (suppresome) by tethering SIRT1 and MDM2 to regulate composite modifications of p53/TP53. Confers both deacetylation-mediated functional inactivation, by SIRT1, and ubiquitination-dependent degradation, by MDM2, of p53/TP53, promoting a proliferative and cell survival behaviors. May play a role in the regulation of spermatogenesis.</text>
</comment>
<keyword evidence="3" id="KW-0968">Cytoplasmic vesicle</keyword>
<dbReference type="GO" id="GO:0001669">
    <property type="term" value="C:acrosomal vesicle"/>
    <property type="evidence" value="ECO:0007669"/>
    <property type="project" value="UniProtKB-SubCell"/>
</dbReference>
<dbReference type="InterPro" id="IPR052472">
    <property type="entry name" value="MORN3"/>
</dbReference>
<dbReference type="OrthoDB" id="270720at2759"/>
<dbReference type="PANTHER" id="PTHR46511:SF1">
    <property type="entry name" value="MORN REPEAT-CONTAINING PROTEIN 3"/>
    <property type="match status" value="1"/>
</dbReference>
<evidence type="ECO:0000256" key="3">
    <source>
        <dbReference type="ARBA" id="ARBA00023329"/>
    </source>
</evidence>
<reference evidence="8" key="2">
    <citation type="submission" date="2025-04" db="UniProtKB">
        <authorList>
            <consortium name="RefSeq"/>
        </authorList>
    </citation>
    <scope>IDENTIFICATION</scope>
    <source>
        <strain evidence="8 9">Aabys</strain>
        <tissue evidence="9 10">Whole body</tissue>
    </source>
</reference>
<dbReference type="VEuPathDB" id="VectorBase:MDOMA2_006503"/>
<dbReference type="Pfam" id="PF02493">
    <property type="entry name" value="MORN"/>
    <property type="match status" value="5"/>
</dbReference>
<dbReference type="PANTHER" id="PTHR46511">
    <property type="entry name" value="MORN REPEAT-CONTAINING PROTEIN 3"/>
    <property type="match status" value="1"/>
</dbReference>
<comment type="subcellular location">
    <subcellularLocation>
        <location evidence="1">Cytoplasmic vesicle</location>
        <location evidence="1">Secretory vesicle</location>
        <location evidence="1">Acrosome</location>
    </subcellularLocation>
</comment>
<keyword evidence="2" id="KW-0677">Repeat</keyword>
<dbReference type="SMART" id="SM00698">
    <property type="entry name" value="MORN"/>
    <property type="match status" value="5"/>
</dbReference>
<evidence type="ECO:0000313" key="7">
    <source>
        <dbReference type="Proteomes" id="UP001652621"/>
    </source>
</evidence>
<proteinExistence type="predicted"/>
<dbReference type="KEGG" id="mde:101893038"/>
<dbReference type="Gene3D" id="2.20.110.10">
    <property type="entry name" value="Histone H3 K4-specific methyltransferase SET7/9 N-terminal domain"/>
    <property type="match status" value="2"/>
</dbReference>
<evidence type="ECO:0000313" key="8">
    <source>
        <dbReference type="RefSeq" id="XP_005188428.1"/>
    </source>
</evidence>
<dbReference type="RefSeq" id="XP_005188428.1">
    <property type="nucleotide sequence ID" value="XM_005188371.3"/>
</dbReference>
<evidence type="ECO:0000313" key="10">
    <source>
        <dbReference type="RefSeq" id="XP_058986930.1"/>
    </source>
</evidence>